<evidence type="ECO:0000256" key="11">
    <source>
        <dbReference type="SAM" id="MobiDB-lite"/>
    </source>
</evidence>
<dbReference type="Pfam" id="PF00873">
    <property type="entry name" value="ACR_tran"/>
    <property type="match status" value="1"/>
</dbReference>
<dbReference type="SUPFAM" id="SSF82693">
    <property type="entry name" value="Multidrug efflux transporter AcrB pore domain, PN1, PN2, PC1 and PC2 subdomains"/>
    <property type="match status" value="3"/>
</dbReference>
<evidence type="ECO:0000256" key="8">
    <source>
        <dbReference type="ARBA" id="ARBA00022989"/>
    </source>
</evidence>
<dbReference type="Gene3D" id="3.30.70.1430">
    <property type="entry name" value="Multidrug efflux transporter AcrB pore domain"/>
    <property type="match status" value="2"/>
</dbReference>
<feature type="compositionally biased region" description="Basic and acidic residues" evidence="11">
    <location>
        <begin position="935"/>
        <end position="945"/>
    </location>
</feature>
<feature type="transmembrane region" description="Helical" evidence="12">
    <location>
        <begin position="341"/>
        <end position="360"/>
    </location>
</feature>
<feature type="transmembrane region" description="Helical" evidence="12">
    <location>
        <begin position="393"/>
        <end position="414"/>
    </location>
</feature>
<dbReference type="KEGG" id="rta:Rta_13520"/>
<dbReference type="NCBIfam" id="TIGR00915">
    <property type="entry name" value="2A0602"/>
    <property type="match status" value="1"/>
</dbReference>
<organism evidence="13 14">
    <name type="scientific">Ramlibacter tataouinensis (strain ATCC BAA-407 / DSM 14655 / LMG 21543 / TTB310)</name>
    <dbReference type="NCBI Taxonomy" id="365046"/>
    <lineage>
        <taxon>Bacteria</taxon>
        <taxon>Pseudomonadati</taxon>
        <taxon>Pseudomonadota</taxon>
        <taxon>Betaproteobacteria</taxon>
        <taxon>Burkholderiales</taxon>
        <taxon>Comamonadaceae</taxon>
        <taxon>Ramlibacter</taxon>
    </lineage>
</organism>
<feature type="region of interest" description="Disordered" evidence="11">
    <location>
        <begin position="815"/>
        <end position="854"/>
    </location>
</feature>
<evidence type="ECO:0000256" key="6">
    <source>
        <dbReference type="ARBA" id="ARBA00022519"/>
    </source>
</evidence>
<feature type="compositionally biased region" description="Basic residues" evidence="11">
    <location>
        <begin position="1039"/>
        <end position="1062"/>
    </location>
</feature>
<name>F5Y3G4_RAMTT</name>
<accession>F5Y3G4</accession>
<dbReference type="PANTHER" id="PTHR32063">
    <property type="match status" value="1"/>
</dbReference>
<evidence type="ECO:0000256" key="2">
    <source>
        <dbReference type="ARBA" id="ARBA00007613"/>
    </source>
</evidence>
<feature type="transmembrane region" description="Helical" evidence="12">
    <location>
        <begin position="367"/>
        <end position="387"/>
    </location>
</feature>
<keyword evidence="9 10" id="KW-0472">Membrane</keyword>
<dbReference type="SUPFAM" id="SSF82866">
    <property type="entry name" value="Multidrug efflux transporter AcrB transmembrane domain"/>
    <property type="match status" value="1"/>
</dbReference>
<protein>
    <submittedName>
        <fullName evidence="13">Candidate fused inner/outer membrane transporter</fullName>
    </submittedName>
</protein>
<evidence type="ECO:0000256" key="10">
    <source>
        <dbReference type="RuleBase" id="RU362097"/>
    </source>
</evidence>
<evidence type="ECO:0000313" key="14">
    <source>
        <dbReference type="Proteomes" id="UP000008385"/>
    </source>
</evidence>
<dbReference type="InterPro" id="IPR027463">
    <property type="entry name" value="AcrB_DN_DC_subdom"/>
</dbReference>
<dbReference type="PANTHER" id="PTHR32063:SF10">
    <property type="entry name" value="EFFLUX PUMP MEMBRANE TRANSPORTER"/>
    <property type="match status" value="1"/>
</dbReference>
<gene>
    <name evidence="13" type="ordered locus">Rta_13520</name>
</gene>
<proteinExistence type="inferred from homology"/>
<comment type="subcellular location">
    <subcellularLocation>
        <location evidence="1">Cell inner membrane</location>
        <topology evidence="1">Multi-pass membrane protein</topology>
    </subcellularLocation>
    <subcellularLocation>
        <location evidence="10">Cell membrane</location>
        <topology evidence="10">Lipid-anchor</topology>
    </subcellularLocation>
</comment>
<keyword evidence="10" id="KW-0449">Lipoprotein</keyword>
<feature type="transmembrane region" description="Helical" evidence="12">
    <location>
        <begin position="435"/>
        <end position="461"/>
    </location>
</feature>
<comment type="similarity">
    <text evidence="3">Belongs to the resistance-nodulation-cell division (RND) (TC 2.A.6) family.</text>
</comment>
<evidence type="ECO:0000256" key="12">
    <source>
        <dbReference type="SAM" id="Phobius"/>
    </source>
</evidence>
<feature type="compositionally biased region" description="Low complexity" evidence="11">
    <location>
        <begin position="713"/>
        <end position="728"/>
    </location>
</feature>
<dbReference type="eggNOG" id="COG0841">
    <property type="taxonomic scope" value="Bacteria"/>
</dbReference>
<evidence type="ECO:0000256" key="9">
    <source>
        <dbReference type="ARBA" id="ARBA00023136"/>
    </source>
</evidence>
<feature type="compositionally biased region" description="Basic and acidic residues" evidence="11">
    <location>
        <begin position="738"/>
        <end position="757"/>
    </location>
</feature>
<dbReference type="Gene3D" id="1.20.1640.10">
    <property type="entry name" value="Multidrug efflux transporter AcrB transmembrane domain"/>
    <property type="match status" value="2"/>
</dbReference>
<comment type="similarity">
    <text evidence="2 10">Belongs to the outer membrane factor (OMF) (TC 1.B.17) family.</text>
</comment>
<evidence type="ECO:0000256" key="3">
    <source>
        <dbReference type="ARBA" id="ARBA00010942"/>
    </source>
</evidence>
<dbReference type="GO" id="GO:0009636">
    <property type="term" value="P:response to toxic substance"/>
    <property type="evidence" value="ECO:0007669"/>
    <property type="project" value="UniProtKB-ARBA"/>
</dbReference>
<dbReference type="GO" id="GO:0042910">
    <property type="term" value="F:xenobiotic transmembrane transporter activity"/>
    <property type="evidence" value="ECO:0007669"/>
    <property type="project" value="TreeGrafter"/>
</dbReference>
<dbReference type="FunFam" id="1.20.1640.10:FF:000001">
    <property type="entry name" value="Efflux pump membrane transporter"/>
    <property type="match status" value="1"/>
</dbReference>
<keyword evidence="7 10" id="KW-0812">Transmembrane</keyword>
<dbReference type="STRING" id="365046.Rta_13520"/>
<feature type="compositionally biased region" description="Low complexity" evidence="11">
    <location>
        <begin position="844"/>
        <end position="853"/>
    </location>
</feature>
<evidence type="ECO:0000256" key="1">
    <source>
        <dbReference type="ARBA" id="ARBA00004429"/>
    </source>
</evidence>
<dbReference type="InterPro" id="IPR001036">
    <property type="entry name" value="Acrflvin-R"/>
</dbReference>
<dbReference type="InterPro" id="IPR004764">
    <property type="entry name" value="MdtF-like"/>
</dbReference>
<keyword evidence="10" id="KW-0564">Palmitate</keyword>
<dbReference type="GO" id="GO:0015562">
    <property type="term" value="F:efflux transmembrane transporter activity"/>
    <property type="evidence" value="ECO:0007669"/>
    <property type="project" value="InterPro"/>
</dbReference>
<dbReference type="NCBIfam" id="TIGR01845">
    <property type="entry name" value="outer_NodT"/>
    <property type="match status" value="1"/>
</dbReference>
<dbReference type="SUPFAM" id="SSF82714">
    <property type="entry name" value="Multidrug efflux transporter AcrB TolC docking domain, DN and DC subdomains"/>
    <property type="match status" value="1"/>
</dbReference>
<keyword evidence="8 12" id="KW-1133">Transmembrane helix</keyword>
<feature type="transmembrane region" description="Helical" evidence="12">
    <location>
        <begin position="473"/>
        <end position="498"/>
    </location>
</feature>
<dbReference type="HOGENOM" id="CLU_002755_0_2_4"/>
<dbReference type="Proteomes" id="UP000008385">
    <property type="component" value="Chromosome"/>
</dbReference>
<dbReference type="eggNOG" id="COG1538">
    <property type="taxonomic scope" value="Bacteria"/>
</dbReference>
<dbReference type="Gene3D" id="3.30.70.1320">
    <property type="entry name" value="Multidrug efflux transporter AcrB pore domain like"/>
    <property type="match status" value="2"/>
</dbReference>
<dbReference type="PRINTS" id="PR00702">
    <property type="entry name" value="ACRIFLAVINRP"/>
</dbReference>
<reference evidence="14" key="1">
    <citation type="submission" date="2006-01" db="EMBL/GenBank/DDBJ databases">
        <title>Genome of the cyst-dividing bacterium Ramlibacter tataouinensis.</title>
        <authorList>
            <person name="Barakat M."/>
            <person name="Ortet P."/>
            <person name="De Luca G."/>
            <person name="Jourlin-Castelli C."/>
            <person name="Ansaldi M."/>
            <person name="Py B."/>
            <person name="Fichant G."/>
            <person name="Coutinho P."/>
            <person name="Voulhoux R."/>
            <person name="Bastien O."/>
            <person name="Roy S."/>
            <person name="Marechal E."/>
            <person name="Henrissat B."/>
            <person name="Quentin Y."/>
            <person name="Noirot P."/>
            <person name="Filloux A."/>
            <person name="Mejean V."/>
            <person name="DuBow M."/>
            <person name="Barras F."/>
            <person name="Heulin T."/>
        </authorList>
    </citation>
    <scope>NUCLEOTIDE SEQUENCE [LARGE SCALE GENOMIC DNA]</scope>
    <source>
        <strain evidence="14">ATCC BAA-407 / DSM 14655 / LMG 21543 / TTB310</strain>
    </source>
</reference>
<dbReference type="Pfam" id="PF02321">
    <property type="entry name" value="OEP"/>
    <property type="match status" value="2"/>
</dbReference>
<reference evidence="13 14" key="2">
    <citation type="journal article" date="2011" name="PLoS ONE">
        <title>The Cyst-Dividing Bacterium Ramlibacter tataouinensis TTB310 Genome Reveals a Well-Stocked Toolbox for Adaptation to a Desert Environment.</title>
        <authorList>
            <person name="De Luca G."/>
            <person name="Barakat M."/>
            <person name="Ortet P."/>
            <person name="Fochesato S."/>
            <person name="Jourlin-Castelli C."/>
            <person name="Ansaldi M."/>
            <person name="Py B."/>
            <person name="Fichant G."/>
            <person name="Coutinho P.M."/>
            <person name="Voulhoux R."/>
            <person name="Bastien O."/>
            <person name="Marechal E."/>
            <person name="Henrissat B."/>
            <person name="Quentin Y."/>
            <person name="Noirot P."/>
            <person name="Filloux A."/>
            <person name="Mejean V."/>
            <person name="Dubow M.S."/>
            <person name="Barras F."/>
            <person name="Barbe V."/>
            <person name="Weissenbach J."/>
            <person name="Mihalcescu I."/>
            <person name="Vermeglio A."/>
            <person name="Achouak W."/>
            <person name="Heulin T."/>
        </authorList>
    </citation>
    <scope>NUCLEOTIDE SEQUENCE [LARGE SCALE GENOMIC DNA]</scope>
    <source>
        <strain evidence="14">ATCC BAA-407 / DSM 14655 / LMG 21543 / TTB310</strain>
    </source>
</reference>
<dbReference type="Gene3D" id="1.20.1600.10">
    <property type="entry name" value="Outer membrane efflux proteins (OEP)"/>
    <property type="match status" value="1"/>
</dbReference>
<keyword evidence="6" id="KW-0997">Cell inner membrane</keyword>
<dbReference type="InterPro" id="IPR003423">
    <property type="entry name" value="OMP_efflux"/>
</dbReference>
<keyword evidence="14" id="KW-1185">Reference proteome</keyword>
<dbReference type="EMBL" id="CP000245">
    <property type="protein sequence ID" value="AEG92438.1"/>
    <property type="molecule type" value="Genomic_DNA"/>
</dbReference>
<evidence type="ECO:0000313" key="13">
    <source>
        <dbReference type="EMBL" id="AEG92438.1"/>
    </source>
</evidence>
<dbReference type="GO" id="GO:0005886">
    <property type="term" value="C:plasma membrane"/>
    <property type="evidence" value="ECO:0007669"/>
    <property type="project" value="UniProtKB-SubCell"/>
</dbReference>
<keyword evidence="5" id="KW-1003">Cell membrane</keyword>
<feature type="transmembrane region" description="Helical" evidence="12">
    <location>
        <begin position="541"/>
        <end position="559"/>
    </location>
</feature>
<evidence type="ECO:0000256" key="5">
    <source>
        <dbReference type="ARBA" id="ARBA00022475"/>
    </source>
</evidence>
<evidence type="ECO:0000256" key="4">
    <source>
        <dbReference type="ARBA" id="ARBA00022448"/>
    </source>
</evidence>
<feature type="region of interest" description="Disordered" evidence="11">
    <location>
        <begin position="923"/>
        <end position="968"/>
    </location>
</feature>
<dbReference type="PATRIC" id="fig|365046.3.peg.1380"/>
<keyword evidence="10" id="KW-1134">Transmembrane beta strand</keyword>
<dbReference type="InterPro" id="IPR010131">
    <property type="entry name" value="MdtP/NodT-like"/>
</dbReference>
<evidence type="ECO:0000256" key="7">
    <source>
        <dbReference type="ARBA" id="ARBA00022692"/>
    </source>
</evidence>
<feature type="compositionally biased region" description="Low complexity" evidence="11">
    <location>
        <begin position="777"/>
        <end position="787"/>
    </location>
</feature>
<sequence length="1525" mass="162587">MAKFFIDRPIFAWVIALFIIVLGGVAITQLPVAQYPPVAPPSIVINATYPGASARTLEESVISVIEQEMNGSPGLIYIESVAQANGNGQITLSFESGTDPSLAQVDVQNRLSRAAPRLPQAVTQQGVRVDQARSNFLLFAILSSDDTANFTPVQLGDYASRNVLPEIQRLPGVGQAQLFGTEAAMRIWIDPQKLVGFNLSTAEVNAAIRAQNAQVSAGAIGDLPNVQGQGIAATVVVNGQLTSPEQFAAIVLRANTDGSTVRLRDVARVELDAQSFATSARLNGRPSTGIGVQLSPTGNALATADAVRRRMGELAPYFPAGMKWDIPYDSSRFVRISIEQVVVTLLEAVALVFVVMYLFLQNWRYTIIPTLVVPVALLGTFATLLALGFSINVLTMFGMVLVIGIVVDDAIVVVENVERIMTEEGLPPREATRKAMGQIQGAIVGVTVVLISVFVPLAFFAGATGNIYRQFSAVMVSSIAFSAFMALSLTPALCATLLKPVEKGQHHDKRGFFGWFNRSFGRTAKGYEGLVGRMLRRAPRFMLLYLVIAAAAALFYTRLPTSFLPQEDQGYLIVNVQLPPGATQQRTLSVMEQVEGFILKQPEVQSMVGVLGFSFSGQGQNAALAFVTLKPWDEREDEGQSAQALAGRAFGGLAGVRDAFIFPLSPPPIPELGTASRLHLPPAGPRRPGPRGADRGAQPAAGPGREKPGAGAGAARRPGGRAATAAGHRPPEGAGAGRDVRGDQHHAVHRTGLELHQRLPQPRPAAAGDRPGRRALAHAAGGPAAAQRRQHPGPAGAAVGLRQHPLGERRHAGGALQRLPGHAHLRFGRPGLQLRRRPGRDGAPGRPAAAGLRLRVDRPVARGEARRRAGAHPVRLRHPGRVPVPGRAVRELVHPAGGDPGGAAGRGGCADGDLAAQLRKRRVLPGGPDHHHRPVGQERHPDHRVRQGPAGPGQGRDRVGAGRGAPAVPAHRHDLAGLRPGRAAAGHRLGRGLGQPARHRHRRAGRHAHGHRAGRVLRPGVLRGGPGLLQGQRAPAPHARPRAGSRAAARRSRGRPGMRRLIRPWPPAPLAAAVLAGCSMMPTYERPAPPVPAAFPYPAAAEGTAPAALDWQEFFGDARLRQLIATALRNNRDLRLAMLNVEQARAQYDIRRADRLPTVGASVAGSRTPTPGGGSATTYTAGLLFSAWEIDFFGRIASLSQAALAQFLATEEGRKAAQITLVSTVANTWLFLVADEEQLALTRQTLSTREESLRLTRLRFESGAASELDFRQSQSLLENARVALAQQQRQRALDLNTLALLLGEPVPPELQVTARIADIALPDVPAGLPSEVLVRRPDVRQAEQQLIAANANIGAARAAFFPNISLTAGVGRASTELSGLFNGGSWGLTVAPQLLQPIFDAGRNRAGLRSANVSRDIAIAQYEQAIQSAFREVADALAGRATFGEQLQAQRNVVEAESARLRLSQLRYDAGVASFLDLLDAQRSLFTAQQAEIQTRVQQLQNQVLLYRSLGGGWREPGTGTAGTP</sequence>
<dbReference type="Gene3D" id="2.20.200.10">
    <property type="entry name" value="Outer membrane efflux proteins (OEP)"/>
    <property type="match status" value="1"/>
</dbReference>
<feature type="region of interest" description="Disordered" evidence="11">
    <location>
        <begin position="672"/>
        <end position="800"/>
    </location>
</feature>
<dbReference type="FunFam" id="3.30.70.1430:FF:000001">
    <property type="entry name" value="Efflux pump membrane transporter"/>
    <property type="match status" value="1"/>
</dbReference>
<feature type="transmembrane region" description="Helical" evidence="12">
    <location>
        <begin position="12"/>
        <end position="32"/>
    </location>
</feature>
<feature type="region of interest" description="Disordered" evidence="11">
    <location>
        <begin position="1030"/>
        <end position="1063"/>
    </location>
</feature>
<dbReference type="SUPFAM" id="SSF56954">
    <property type="entry name" value="Outer membrane efflux proteins (OEP)"/>
    <property type="match status" value="1"/>
</dbReference>
<dbReference type="eggNOG" id="COG3170">
    <property type="taxonomic scope" value="Bacteria"/>
</dbReference>
<keyword evidence="4" id="KW-0813">Transport</keyword>